<keyword evidence="3" id="KW-0238">DNA-binding</keyword>
<dbReference type="Pfam" id="PF00126">
    <property type="entry name" value="HTH_1"/>
    <property type="match status" value="1"/>
</dbReference>
<sequence>MLRSRMPDVASLEMPVAVADHGSFSAAGKVLGLSPQAISLRMRSLESRVGEALLVRTPRESTLTQSGLLLGRWARNVLAAAELLDVGAAALRLEGHQELVVAASQTVAEHLLPGWLVELRRGQGQRGVPATVIRLVISNSASTIEHLRTGRAALGFVETPILPNDLHAAAVRQDELVLVVAPDHPWAARNRPVTAAELARCPLVVREEGSGTREALDAAMLANGIPRCEPARMELPTSAAVRSAVAAGSAPAVMSALAVRDDLALKRLVRVPVYGVALNRTITALWLTGGKSHAGPAKDLIALAGR</sequence>
<evidence type="ECO:0000256" key="1">
    <source>
        <dbReference type="ARBA" id="ARBA00009437"/>
    </source>
</evidence>
<dbReference type="EMBL" id="BAABLK010000037">
    <property type="protein sequence ID" value="GAA5228397.1"/>
    <property type="molecule type" value="Genomic_DNA"/>
</dbReference>
<accession>A0ABP9TRT0</accession>
<dbReference type="PANTHER" id="PTHR30126:SF39">
    <property type="entry name" value="HTH-TYPE TRANSCRIPTIONAL REGULATOR CYSL"/>
    <property type="match status" value="1"/>
</dbReference>
<protein>
    <submittedName>
        <fullName evidence="6">LysR family transcriptional regulator</fullName>
    </submittedName>
</protein>
<keyword evidence="2" id="KW-0805">Transcription regulation</keyword>
<evidence type="ECO:0000256" key="3">
    <source>
        <dbReference type="ARBA" id="ARBA00023125"/>
    </source>
</evidence>
<evidence type="ECO:0000313" key="7">
    <source>
        <dbReference type="Proteomes" id="UP001501257"/>
    </source>
</evidence>
<dbReference type="PROSITE" id="PS50931">
    <property type="entry name" value="HTH_LYSR"/>
    <property type="match status" value="1"/>
</dbReference>
<dbReference type="SUPFAM" id="SSF53850">
    <property type="entry name" value="Periplasmic binding protein-like II"/>
    <property type="match status" value="1"/>
</dbReference>
<organism evidence="6 7">
    <name type="scientific">Paeniglutamicibacter antarcticus</name>
    <dbReference type="NCBI Taxonomy" id="494023"/>
    <lineage>
        <taxon>Bacteria</taxon>
        <taxon>Bacillati</taxon>
        <taxon>Actinomycetota</taxon>
        <taxon>Actinomycetes</taxon>
        <taxon>Micrococcales</taxon>
        <taxon>Micrococcaceae</taxon>
        <taxon>Paeniglutamicibacter</taxon>
    </lineage>
</organism>
<name>A0ABP9TRT0_9MICC</name>
<evidence type="ECO:0000313" key="6">
    <source>
        <dbReference type="EMBL" id="GAA5228397.1"/>
    </source>
</evidence>
<dbReference type="Proteomes" id="UP001501257">
    <property type="component" value="Unassembled WGS sequence"/>
</dbReference>
<comment type="similarity">
    <text evidence="1">Belongs to the LysR transcriptional regulatory family.</text>
</comment>
<evidence type="ECO:0000259" key="5">
    <source>
        <dbReference type="PROSITE" id="PS50931"/>
    </source>
</evidence>
<dbReference type="PANTHER" id="PTHR30126">
    <property type="entry name" value="HTH-TYPE TRANSCRIPTIONAL REGULATOR"/>
    <property type="match status" value="1"/>
</dbReference>
<keyword evidence="4" id="KW-0804">Transcription</keyword>
<proteinExistence type="inferred from homology"/>
<dbReference type="InterPro" id="IPR000847">
    <property type="entry name" value="LysR_HTH_N"/>
</dbReference>
<evidence type="ECO:0000256" key="2">
    <source>
        <dbReference type="ARBA" id="ARBA00023015"/>
    </source>
</evidence>
<dbReference type="Gene3D" id="3.40.190.10">
    <property type="entry name" value="Periplasmic binding protein-like II"/>
    <property type="match status" value="2"/>
</dbReference>
<dbReference type="InterPro" id="IPR005119">
    <property type="entry name" value="LysR_subst-bd"/>
</dbReference>
<dbReference type="SUPFAM" id="SSF46785">
    <property type="entry name" value="Winged helix' DNA-binding domain"/>
    <property type="match status" value="1"/>
</dbReference>
<reference evidence="7" key="1">
    <citation type="journal article" date="2019" name="Int. J. Syst. Evol. Microbiol.">
        <title>The Global Catalogue of Microorganisms (GCM) 10K type strain sequencing project: providing services to taxonomists for standard genome sequencing and annotation.</title>
        <authorList>
            <consortium name="The Broad Institute Genomics Platform"/>
            <consortium name="The Broad Institute Genome Sequencing Center for Infectious Disease"/>
            <person name="Wu L."/>
            <person name="Ma J."/>
        </authorList>
    </citation>
    <scope>NUCLEOTIDE SEQUENCE [LARGE SCALE GENOMIC DNA]</scope>
    <source>
        <strain evidence="7">JCM 18952</strain>
    </source>
</reference>
<dbReference type="InterPro" id="IPR036388">
    <property type="entry name" value="WH-like_DNA-bd_sf"/>
</dbReference>
<dbReference type="Gene3D" id="1.10.10.10">
    <property type="entry name" value="Winged helix-like DNA-binding domain superfamily/Winged helix DNA-binding domain"/>
    <property type="match status" value="1"/>
</dbReference>
<dbReference type="InterPro" id="IPR036390">
    <property type="entry name" value="WH_DNA-bd_sf"/>
</dbReference>
<dbReference type="Pfam" id="PF03466">
    <property type="entry name" value="LysR_substrate"/>
    <property type="match status" value="1"/>
</dbReference>
<keyword evidence="7" id="KW-1185">Reference proteome</keyword>
<comment type="caution">
    <text evidence="6">The sequence shown here is derived from an EMBL/GenBank/DDBJ whole genome shotgun (WGS) entry which is preliminary data.</text>
</comment>
<gene>
    <name evidence="6" type="ORF">GCM10025778_29310</name>
</gene>
<evidence type="ECO:0000256" key="4">
    <source>
        <dbReference type="ARBA" id="ARBA00023163"/>
    </source>
</evidence>
<feature type="domain" description="HTH lysR-type" evidence="5">
    <location>
        <begin position="7"/>
        <end position="64"/>
    </location>
</feature>